<evidence type="ECO:0000256" key="1">
    <source>
        <dbReference type="ARBA" id="ARBA00005336"/>
    </source>
</evidence>
<dbReference type="AlphaFoldDB" id="A0A5M9I393"/>
<feature type="domain" description="Glycoside hydrolase family 3 C-terminal" evidence="3">
    <location>
        <begin position="3"/>
        <end position="200"/>
    </location>
</feature>
<organism evidence="4 5">
    <name type="scientific">Mediterraneibacter catenae</name>
    <dbReference type="NCBI Taxonomy" id="2594882"/>
    <lineage>
        <taxon>Bacteria</taxon>
        <taxon>Bacillati</taxon>
        <taxon>Bacillota</taxon>
        <taxon>Clostridia</taxon>
        <taxon>Lachnospirales</taxon>
        <taxon>Lachnospiraceae</taxon>
        <taxon>Mediterraneibacter</taxon>
    </lineage>
</organism>
<keyword evidence="5" id="KW-1185">Reference proteome</keyword>
<dbReference type="GO" id="GO:0004553">
    <property type="term" value="F:hydrolase activity, hydrolyzing O-glycosyl compounds"/>
    <property type="evidence" value="ECO:0007669"/>
    <property type="project" value="InterPro"/>
</dbReference>
<reference evidence="4 5" key="1">
    <citation type="submission" date="2019-07" db="EMBL/GenBank/DDBJ databases">
        <authorList>
            <person name="Wongkuna S."/>
            <person name="Scaria J."/>
        </authorList>
    </citation>
    <scope>NUCLEOTIDE SEQUENCE [LARGE SCALE GENOMIC DNA]</scope>
    <source>
        <strain evidence="4 5">SW178</strain>
    </source>
</reference>
<dbReference type="InterPro" id="IPR036881">
    <property type="entry name" value="Glyco_hydro_3_C_sf"/>
</dbReference>
<proteinExistence type="inferred from homology"/>
<dbReference type="InterPro" id="IPR002772">
    <property type="entry name" value="Glyco_hydro_3_C"/>
</dbReference>
<dbReference type="GO" id="GO:0005975">
    <property type="term" value="P:carbohydrate metabolic process"/>
    <property type="evidence" value="ECO:0007669"/>
    <property type="project" value="InterPro"/>
</dbReference>
<dbReference type="PANTHER" id="PTHR42715:SF10">
    <property type="entry name" value="BETA-GLUCOSIDASE"/>
    <property type="match status" value="1"/>
</dbReference>
<dbReference type="EMBL" id="VMSO01000002">
    <property type="protein sequence ID" value="KAA8502486.1"/>
    <property type="molecule type" value="Genomic_DNA"/>
</dbReference>
<name>A0A5M9I393_9FIRM</name>
<dbReference type="OrthoDB" id="98455at2"/>
<keyword evidence="2" id="KW-0378">Hydrolase</keyword>
<dbReference type="Gene3D" id="3.40.50.1700">
    <property type="entry name" value="Glycoside hydrolase family 3 C-terminal domain"/>
    <property type="match status" value="1"/>
</dbReference>
<comment type="similarity">
    <text evidence="1">Belongs to the glycosyl hydrolase 3 family.</text>
</comment>
<dbReference type="RefSeq" id="WP_150310172.1">
    <property type="nucleotide sequence ID" value="NZ_VMSO01000002.1"/>
</dbReference>
<evidence type="ECO:0000259" key="3">
    <source>
        <dbReference type="Pfam" id="PF01915"/>
    </source>
</evidence>
<sequence>MANPTQADIPLDELREELGEGVTIEYMGLDKTDAYHNEIGPMENEIVNRGYDADAVLVFVNQNFACHSESIDRNTIEIPPNLEYAIRAARRINDRVIVVLSTADAIATWKWEFCAKAILVTWLSGQGMGKAVAKTLCGENNPSGKLPETFPKHIKDVKSLENYPGNEHTVIYEERMMVGYRHFDTDHIELDYEFGFGLSYSEFRFSDLKLNENEITFTVENISDVDGEEVAQVYVEYPWDSWNSRPLHELRAFKKVSVPVRSMSAIPPEIFRSVLKKR</sequence>
<evidence type="ECO:0000256" key="2">
    <source>
        <dbReference type="ARBA" id="ARBA00022801"/>
    </source>
</evidence>
<dbReference type="PANTHER" id="PTHR42715">
    <property type="entry name" value="BETA-GLUCOSIDASE"/>
    <property type="match status" value="1"/>
</dbReference>
<dbReference type="Gene3D" id="2.60.40.10">
    <property type="entry name" value="Immunoglobulins"/>
    <property type="match status" value="1"/>
</dbReference>
<accession>A0A5M9I393</accession>
<dbReference type="InterPro" id="IPR013783">
    <property type="entry name" value="Ig-like_fold"/>
</dbReference>
<evidence type="ECO:0000313" key="5">
    <source>
        <dbReference type="Proteomes" id="UP000322025"/>
    </source>
</evidence>
<protein>
    <recommendedName>
        <fullName evidence="3">Glycoside hydrolase family 3 C-terminal domain-containing protein</fullName>
    </recommendedName>
</protein>
<dbReference type="Pfam" id="PF01915">
    <property type="entry name" value="Glyco_hydro_3_C"/>
    <property type="match status" value="1"/>
</dbReference>
<dbReference type="SUPFAM" id="SSF52279">
    <property type="entry name" value="Beta-D-glucan exohydrolase, C-terminal domain"/>
    <property type="match status" value="1"/>
</dbReference>
<dbReference type="InterPro" id="IPR050288">
    <property type="entry name" value="Cellulose_deg_GH3"/>
</dbReference>
<gene>
    <name evidence="4" type="ORF">FNY66_02295</name>
</gene>
<comment type="caution">
    <text evidence="4">The sequence shown here is derived from an EMBL/GenBank/DDBJ whole genome shotgun (WGS) entry which is preliminary data.</text>
</comment>
<evidence type="ECO:0000313" key="4">
    <source>
        <dbReference type="EMBL" id="KAA8502486.1"/>
    </source>
</evidence>
<dbReference type="Proteomes" id="UP000322025">
    <property type="component" value="Unassembled WGS sequence"/>
</dbReference>